<dbReference type="InterPro" id="IPR037523">
    <property type="entry name" value="VOC_core"/>
</dbReference>
<evidence type="ECO:0000256" key="1">
    <source>
        <dbReference type="ARBA" id="ARBA00022723"/>
    </source>
</evidence>
<dbReference type="EMBL" id="JACYFU010000002">
    <property type="protein sequence ID" value="MBD8065779.1"/>
    <property type="molecule type" value="Genomic_DNA"/>
</dbReference>
<dbReference type="PROSITE" id="PS00934">
    <property type="entry name" value="GLYOXALASE_I_1"/>
    <property type="match status" value="1"/>
</dbReference>
<feature type="domain" description="VOC" evidence="2">
    <location>
        <begin position="190"/>
        <end position="307"/>
    </location>
</feature>
<dbReference type="Gene3D" id="3.10.180.10">
    <property type="entry name" value="2,3-Dihydroxybiphenyl 1,2-Dioxygenase, domain 1"/>
    <property type="match status" value="2"/>
</dbReference>
<proteinExistence type="predicted"/>
<dbReference type="PANTHER" id="PTHR43279">
    <property type="entry name" value="CATECHOL-2,3-DIOXYGENASE"/>
    <property type="match status" value="1"/>
</dbReference>
<evidence type="ECO:0000313" key="3">
    <source>
        <dbReference type="EMBL" id="MBD8065779.1"/>
    </source>
</evidence>
<dbReference type="PANTHER" id="PTHR43279:SF1">
    <property type="entry name" value="CATECHOL-2,3-DIOXYGENASE"/>
    <property type="match status" value="1"/>
</dbReference>
<dbReference type="PROSITE" id="PS51819">
    <property type="entry name" value="VOC"/>
    <property type="match status" value="2"/>
</dbReference>
<dbReference type="InterPro" id="IPR018146">
    <property type="entry name" value="Glyoxalase_1_CS"/>
</dbReference>
<dbReference type="AlphaFoldDB" id="A0A927ISS0"/>
<protein>
    <submittedName>
        <fullName evidence="3">Catechol 1,2-dioxygenase</fullName>
    </submittedName>
</protein>
<dbReference type="InterPro" id="IPR029068">
    <property type="entry name" value="Glyas_Bleomycin-R_OHBP_Dase"/>
</dbReference>
<evidence type="ECO:0000313" key="4">
    <source>
        <dbReference type="Proteomes" id="UP000654108"/>
    </source>
</evidence>
<evidence type="ECO:0000259" key="2">
    <source>
        <dbReference type="PROSITE" id="PS51819"/>
    </source>
</evidence>
<dbReference type="SUPFAM" id="SSF54593">
    <property type="entry name" value="Glyoxalase/Bleomycin resistance protein/Dihydroxybiphenyl dioxygenase"/>
    <property type="match status" value="2"/>
</dbReference>
<accession>A0A927ISS0</accession>
<keyword evidence="1" id="KW-0479">Metal-binding</keyword>
<gene>
    <name evidence="3" type="ORF">IC608_09855</name>
</gene>
<dbReference type="InterPro" id="IPR004360">
    <property type="entry name" value="Glyas_Fos-R_dOase_dom"/>
</dbReference>
<sequence>MIDASVQTNVKSEPILPLTTRLGPVHLAVTDRTRALAIWQDVVGLDLLSEEGNQLTLGAGKTPLIVLETGAIRPVVPRSIGLYHVAIHVPRRADLAQLAVRALQRKVRIAPTDHLVSEAIYLWDLDGNGIEITFETPWRGTLGDPDKGQSYAVTTEGKPHSGRDPIDLEGLLGELGPDPVIEARMPEGTRIGHVHVHVGDLGRAMEFYRDVLGFAGFLLIHSFGMGDVGLDYMPHTLAFNIWSGPDAKLPPAGSAGLRWFTIVLPEEASLEALLGRLRQAGAPVEALQDGFETQDPFGNRIRLQVGR</sequence>
<comment type="caution">
    <text evidence="3">The sequence shown here is derived from an EMBL/GenBank/DDBJ whole genome shotgun (WGS) entry which is preliminary data.</text>
</comment>
<dbReference type="Proteomes" id="UP000654108">
    <property type="component" value="Unassembled WGS sequence"/>
</dbReference>
<name>A0A927ISS0_9HYPH</name>
<reference evidence="3" key="1">
    <citation type="submission" date="2020-09" db="EMBL/GenBank/DDBJ databases">
        <title>Genome seq and assembly of Devosia sp.</title>
        <authorList>
            <person name="Chhetri G."/>
        </authorList>
    </citation>
    <scope>NUCLEOTIDE SEQUENCE</scope>
    <source>
        <strain evidence="3">PTR5</strain>
    </source>
</reference>
<dbReference type="RefSeq" id="WP_191774931.1">
    <property type="nucleotide sequence ID" value="NZ_JACYFU010000002.1"/>
</dbReference>
<dbReference type="GO" id="GO:0046872">
    <property type="term" value="F:metal ion binding"/>
    <property type="evidence" value="ECO:0007669"/>
    <property type="project" value="UniProtKB-KW"/>
</dbReference>
<keyword evidence="4" id="KW-1185">Reference proteome</keyword>
<organism evidence="3 4">
    <name type="scientific">Devosia oryzisoli</name>
    <dbReference type="NCBI Taxonomy" id="2774138"/>
    <lineage>
        <taxon>Bacteria</taxon>
        <taxon>Pseudomonadati</taxon>
        <taxon>Pseudomonadota</taxon>
        <taxon>Alphaproteobacteria</taxon>
        <taxon>Hyphomicrobiales</taxon>
        <taxon>Devosiaceae</taxon>
        <taxon>Devosia</taxon>
    </lineage>
</organism>
<feature type="domain" description="VOC" evidence="2">
    <location>
        <begin position="21"/>
        <end position="135"/>
    </location>
</feature>
<dbReference type="GO" id="GO:0004462">
    <property type="term" value="F:lactoylglutathione lyase activity"/>
    <property type="evidence" value="ECO:0007669"/>
    <property type="project" value="InterPro"/>
</dbReference>
<dbReference type="Pfam" id="PF00903">
    <property type="entry name" value="Glyoxalase"/>
    <property type="match status" value="1"/>
</dbReference>